<evidence type="ECO:0000256" key="1">
    <source>
        <dbReference type="SAM" id="Phobius"/>
    </source>
</evidence>
<feature type="domain" description="Nose resistant-to-fluoxetine protein N-terminal" evidence="2">
    <location>
        <begin position="40"/>
        <end position="215"/>
    </location>
</feature>
<keyword evidence="1" id="KW-1133">Transmembrane helix</keyword>
<keyword evidence="1" id="KW-0472">Membrane</keyword>
<dbReference type="OrthoDB" id="7486572at2759"/>
<evidence type="ECO:0000313" key="3">
    <source>
        <dbReference type="EMBL" id="CAH0722127.1"/>
    </source>
</evidence>
<dbReference type="PANTHER" id="PTHR11161">
    <property type="entry name" value="O-ACYLTRANSFERASE"/>
    <property type="match status" value="1"/>
</dbReference>
<dbReference type="PANTHER" id="PTHR11161:SF72">
    <property type="entry name" value="FI21449P1"/>
    <property type="match status" value="1"/>
</dbReference>
<gene>
    <name evidence="3" type="ORF">BINO364_LOCUS8138</name>
</gene>
<keyword evidence="1" id="KW-0812">Transmembrane</keyword>
<feature type="non-terminal residue" evidence="3">
    <location>
        <position position="795"/>
    </location>
</feature>
<reference evidence="3" key="1">
    <citation type="submission" date="2021-12" db="EMBL/GenBank/DDBJ databases">
        <authorList>
            <person name="Martin H S."/>
        </authorList>
    </citation>
    <scope>NUCLEOTIDE SEQUENCE</scope>
</reference>
<dbReference type="AlphaFoldDB" id="A0A8J9VZ80"/>
<feature type="transmembrane region" description="Helical" evidence="1">
    <location>
        <begin position="680"/>
        <end position="706"/>
    </location>
</feature>
<dbReference type="SMART" id="SM00703">
    <property type="entry name" value="NRF"/>
    <property type="match status" value="1"/>
</dbReference>
<sequence length="795" mass="88726">MPKNYRSRGEIMENLFIIFDPSFLSYVWPKIKNGVHLNIGHYCWDDVSVFLKDLSEGRAWAYRAADASGRYQSGLFDGKRFWLGSKEQCLLLDQNYMSKDVNETWGEFYSGDYLNTLFRKEREFGGNIDDWHSLLRRDDLMRRVVSADNDAPISLAYTVLQITLNITKFTMPKSYEITLGLCLPRSCTGEDVVSIINFSIMLNDNLRTNRTVSRSIKLNSLRHVEKTYNIKNDIAAVSLILITLTLVIVAIIATIVDLDLIKFKRYSKSISFDLEQYTDKSEKNIKPIEPKHTKLDDTIDFNEFKKVITKKVQPPVITLDVKPMEAKSCVRCGKYKKQCANPLQIDVPCPRAKYNSSSSLTTEFKRKNNIYKSLLLSFSLKHSWLRIFNTSMANKDLAMVHVLKIFAVLWIIFVHVAVLVSDLSGKIKIYLFCFNQLVQRRNLSSKFYALSYIWSGLFSAQHFFYLKSGDSTEELASKGGVFGQALQLICFIINRAIRLLPPYAYAILLTSTLSRVSRDTAALAPPGRAAACAARWWRNLLYVTDLYPKDEQCMQISWYLSCETKLHMVGAFLCLLLAAGRRRLPAALGLVLVLASSVYDVITAYTDFGYRVPDAFALYSVLINRGWSRVTPYLTGVFAGWLLHAMDGECSVSKLTSRCLWGASALALCASLALRAGAGVGAGAAVAGAQLAWPLALLWPVVACATRYSGSTRVLLCSPAVAGASRVCYGALLGAGAARAALLAADAALCGRAFCLLCYFAGSVILTLLVALGISLLIEMPCCCLLRRLSDYTHR</sequence>
<keyword evidence="4" id="KW-1185">Reference proteome</keyword>
<evidence type="ECO:0000313" key="4">
    <source>
        <dbReference type="Proteomes" id="UP000838878"/>
    </source>
</evidence>
<organism evidence="3 4">
    <name type="scientific">Brenthis ino</name>
    <name type="common">lesser marbled fritillary</name>
    <dbReference type="NCBI Taxonomy" id="405034"/>
    <lineage>
        <taxon>Eukaryota</taxon>
        <taxon>Metazoa</taxon>
        <taxon>Ecdysozoa</taxon>
        <taxon>Arthropoda</taxon>
        <taxon>Hexapoda</taxon>
        <taxon>Insecta</taxon>
        <taxon>Pterygota</taxon>
        <taxon>Neoptera</taxon>
        <taxon>Endopterygota</taxon>
        <taxon>Lepidoptera</taxon>
        <taxon>Glossata</taxon>
        <taxon>Ditrysia</taxon>
        <taxon>Papilionoidea</taxon>
        <taxon>Nymphalidae</taxon>
        <taxon>Heliconiinae</taxon>
        <taxon>Argynnini</taxon>
        <taxon>Brenthis</taxon>
    </lineage>
</organism>
<accession>A0A8J9VZ80</accession>
<proteinExistence type="predicted"/>
<feature type="transmembrane region" description="Helical" evidence="1">
    <location>
        <begin position="751"/>
        <end position="778"/>
    </location>
</feature>
<dbReference type="InterPro" id="IPR052728">
    <property type="entry name" value="O2_lipid_transport_reg"/>
</dbReference>
<feature type="transmembrane region" description="Helical" evidence="1">
    <location>
        <begin position="234"/>
        <end position="258"/>
    </location>
</feature>
<dbReference type="Proteomes" id="UP000838878">
    <property type="component" value="Chromosome 3"/>
</dbReference>
<feature type="transmembrane region" description="Helical" evidence="1">
    <location>
        <begin position="586"/>
        <end position="606"/>
    </location>
</feature>
<name>A0A8J9VZ80_9NEOP</name>
<dbReference type="Pfam" id="PF20146">
    <property type="entry name" value="NRF"/>
    <property type="match status" value="1"/>
</dbReference>
<feature type="transmembrane region" description="Helical" evidence="1">
    <location>
        <begin position="399"/>
        <end position="420"/>
    </location>
</feature>
<protein>
    <recommendedName>
        <fullName evidence="2">Nose resistant-to-fluoxetine protein N-terminal domain-containing protein</fullName>
    </recommendedName>
</protein>
<dbReference type="InterPro" id="IPR006621">
    <property type="entry name" value="Nose-resist-to-fluoxetine_N"/>
</dbReference>
<dbReference type="EMBL" id="OV170223">
    <property type="protein sequence ID" value="CAH0722127.1"/>
    <property type="molecule type" value="Genomic_DNA"/>
</dbReference>
<evidence type="ECO:0000259" key="2">
    <source>
        <dbReference type="SMART" id="SM00703"/>
    </source>
</evidence>